<name>A0A1K0IGL8_CUPNE</name>
<evidence type="ECO:0000313" key="1">
    <source>
        <dbReference type="EMBL" id="SCU76513.1"/>
    </source>
</evidence>
<evidence type="ECO:0008006" key="2">
    <source>
        <dbReference type="Google" id="ProtNLM"/>
    </source>
</evidence>
<dbReference type="Gene3D" id="3.40.50.2000">
    <property type="entry name" value="Glycogen Phosphorylase B"/>
    <property type="match status" value="1"/>
</dbReference>
<dbReference type="AlphaFoldDB" id="A0A1K0IGL8"/>
<dbReference type="RefSeq" id="WP_340526037.1">
    <property type="nucleotide sequence ID" value="NZ_FMSH01000246.1"/>
</dbReference>
<sequence length="386" mass="42300">MNVLLISPNGLQELSGGGLYLRSLAQALCAAQGVDQLTVISKDVGNGEIFEFPAHCKRIYLRKNMLRDVAARVRLCPTYLMTYRSLLMREARAADVTLFHNSRLGRLMSDIRKKVPGRTYGILSDNVEAELKRQHNGGNMLRQVSNALDTRLIRHAEAPCRSADFMTFITEADRTLFDSHYGMPARTGILPISLPRGEPDARRLADSAAHPQILFTAHFGFAPNQAALHHFAEVAKAFKESADTPVQFVVAGARAAEMAAPYPCLQVIDNPDPDRMSAAFASAAVYLAPVGWGSGMKTKVAEALSYGIPVICMPNAAVGYEAMLSDERYREAISVVENVPQMARTLHRILQTPDQGSLRNAASAAFDALYSQASQTRRLELLLLAK</sequence>
<dbReference type="EMBL" id="FMSH01000246">
    <property type="protein sequence ID" value="SCU76513.1"/>
    <property type="molecule type" value="Genomic_DNA"/>
</dbReference>
<gene>
    <name evidence="1" type="ORF">CNECB9_320031</name>
</gene>
<protein>
    <recommendedName>
        <fullName evidence="2">Glycosyltransferase</fullName>
    </recommendedName>
</protein>
<dbReference type="SUPFAM" id="SSF53756">
    <property type="entry name" value="UDP-Glycosyltransferase/glycogen phosphorylase"/>
    <property type="match status" value="1"/>
</dbReference>
<organism evidence="1">
    <name type="scientific">Cupriavidus necator</name>
    <name type="common">Alcaligenes eutrophus</name>
    <name type="synonym">Ralstonia eutropha</name>
    <dbReference type="NCBI Taxonomy" id="106590"/>
    <lineage>
        <taxon>Bacteria</taxon>
        <taxon>Pseudomonadati</taxon>
        <taxon>Pseudomonadota</taxon>
        <taxon>Betaproteobacteria</taxon>
        <taxon>Burkholderiales</taxon>
        <taxon>Burkholderiaceae</taxon>
        <taxon>Cupriavidus</taxon>
    </lineage>
</organism>
<dbReference type="Pfam" id="PF13692">
    <property type="entry name" value="Glyco_trans_1_4"/>
    <property type="match status" value="1"/>
</dbReference>
<accession>A0A1K0IGL8</accession>
<proteinExistence type="predicted"/>
<reference evidence="1" key="1">
    <citation type="submission" date="2016-09" db="EMBL/GenBank/DDBJ databases">
        <authorList>
            <person name="Capua I."/>
            <person name="De Benedictis P."/>
            <person name="Joannis T."/>
            <person name="Lombin L.H."/>
            <person name="Cattoli G."/>
        </authorList>
    </citation>
    <scope>NUCLEOTIDE SEQUENCE</scope>
    <source>
        <strain evidence="1">B9</strain>
    </source>
</reference>